<evidence type="ECO:0000256" key="5">
    <source>
        <dbReference type="ARBA" id="ARBA00047375"/>
    </source>
</evidence>
<dbReference type="InterPro" id="IPR013601">
    <property type="entry name" value="FAE1_typ3_polyketide_synth"/>
</dbReference>
<keyword evidence="8" id="KW-0472">Membrane</keyword>
<name>A0AAD7M6W2_QUISA</name>
<dbReference type="Pfam" id="PF08541">
    <property type="entry name" value="ACP_syn_III_C"/>
    <property type="match status" value="1"/>
</dbReference>
<dbReference type="GO" id="GO:0009922">
    <property type="term" value="F:fatty acid elongase activity"/>
    <property type="evidence" value="ECO:0007669"/>
    <property type="project" value="UniProtKB-EC"/>
</dbReference>
<keyword evidence="4 6" id="KW-0012">Acyltransferase</keyword>
<evidence type="ECO:0000256" key="1">
    <source>
        <dbReference type="ARBA" id="ARBA00005194"/>
    </source>
</evidence>
<dbReference type="Pfam" id="PF08392">
    <property type="entry name" value="FAE1_CUT1_RppA"/>
    <property type="match status" value="1"/>
</dbReference>
<dbReference type="EMBL" id="JARAOO010000004">
    <property type="protein sequence ID" value="KAJ7969760.1"/>
    <property type="molecule type" value="Genomic_DNA"/>
</dbReference>
<evidence type="ECO:0000256" key="4">
    <source>
        <dbReference type="ARBA" id="ARBA00023315"/>
    </source>
</evidence>
<feature type="active site" evidence="7">
    <location>
        <position position="272"/>
    </location>
</feature>
<evidence type="ECO:0000256" key="7">
    <source>
        <dbReference type="PIRSR" id="PIRSR036417-1"/>
    </source>
</evidence>
<feature type="active site" evidence="7">
    <location>
        <position position="390"/>
    </location>
</feature>
<organism evidence="11 12">
    <name type="scientific">Quillaja saponaria</name>
    <name type="common">Soap bark tree</name>
    <dbReference type="NCBI Taxonomy" id="32244"/>
    <lineage>
        <taxon>Eukaryota</taxon>
        <taxon>Viridiplantae</taxon>
        <taxon>Streptophyta</taxon>
        <taxon>Embryophyta</taxon>
        <taxon>Tracheophyta</taxon>
        <taxon>Spermatophyta</taxon>
        <taxon>Magnoliopsida</taxon>
        <taxon>eudicotyledons</taxon>
        <taxon>Gunneridae</taxon>
        <taxon>Pentapetalae</taxon>
        <taxon>rosids</taxon>
        <taxon>fabids</taxon>
        <taxon>Fabales</taxon>
        <taxon>Quillajaceae</taxon>
        <taxon>Quillaja</taxon>
    </lineage>
</organism>
<comment type="caution">
    <text evidence="11">The sequence shown here is derived from an EMBL/GenBank/DDBJ whole genome shotgun (WGS) entry which is preliminary data.</text>
</comment>
<comment type="similarity">
    <text evidence="2 6">Belongs to the thiolase-like superfamily. Chalcone/stilbene synthases family.</text>
</comment>
<dbReference type="Proteomes" id="UP001163823">
    <property type="component" value="Chromosome 4"/>
</dbReference>
<dbReference type="SUPFAM" id="SSF53901">
    <property type="entry name" value="Thiolase-like"/>
    <property type="match status" value="2"/>
</dbReference>
<dbReference type="Gene3D" id="3.40.47.10">
    <property type="match status" value="1"/>
</dbReference>
<keyword evidence="8" id="KW-0812">Transmembrane</keyword>
<evidence type="ECO:0000259" key="9">
    <source>
        <dbReference type="Pfam" id="PF08392"/>
    </source>
</evidence>
<keyword evidence="3 6" id="KW-0808">Transferase</keyword>
<evidence type="ECO:0000256" key="6">
    <source>
        <dbReference type="PIRNR" id="PIRNR036417"/>
    </source>
</evidence>
<evidence type="ECO:0000259" key="10">
    <source>
        <dbReference type="Pfam" id="PF08541"/>
    </source>
</evidence>
<dbReference type="GO" id="GO:0016020">
    <property type="term" value="C:membrane"/>
    <property type="evidence" value="ECO:0007669"/>
    <property type="project" value="InterPro"/>
</dbReference>
<keyword evidence="12" id="KW-1185">Reference proteome</keyword>
<dbReference type="GO" id="GO:0006633">
    <property type="term" value="P:fatty acid biosynthetic process"/>
    <property type="evidence" value="ECO:0007669"/>
    <property type="project" value="InterPro"/>
</dbReference>
<dbReference type="PIRSF" id="PIRSF036417">
    <property type="entry name" value="3-ktacl-CoA_syn"/>
    <property type="match status" value="1"/>
</dbReference>
<feature type="domain" description="FAE" evidence="9">
    <location>
        <begin position="49"/>
        <end position="335"/>
    </location>
</feature>
<sequence length="458" mass="51684">MVKSLRHILSFLAAFLSFLLLFLHSSTIFVSFPIFSLISFLYYLFITIPSPIYLLNYSCFKPNPTLKCTYNISKNFIHQSNHFTQQSQDFMSKIFLNSGLGEETYAPEFIFQSITNHEPNLQSAIHEAQEGMFSSIDSLLLKTRIDPSCIDIVIVTSGCFSPSPSLSSFIVNHYKLRPDVKTYNLSSMGCSAGVISIDLAAKLLKRRIFDNVKYALVVVTENISSNWYIGDNRPMLVTNCLFRVGCASALITNDPNCRRVAKMELVDSLRTHHGADNRSYQAAFQEEDDKGITGISLSKDLVHVAGGNLREHMRILGPRVLPLSQLVLYAYSMVVSTLWRGGDSKPVVPDFKTAFKHFCIHTGGKKVIEQVDRVLRLGEEVTEPARMSLHRFGNTSSSLVFYELAYFEAKGRVRRGDRMWMLGFGTGFKVGSLVWKSLSDITIESDNPWKDCIHKYPL</sequence>
<evidence type="ECO:0000256" key="3">
    <source>
        <dbReference type="ARBA" id="ARBA00022679"/>
    </source>
</evidence>
<dbReference type="CDD" id="cd00831">
    <property type="entry name" value="CHS_like"/>
    <property type="match status" value="1"/>
</dbReference>
<comment type="pathway">
    <text evidence="1 6">Lipid metabolism; fatty acid biosynthesis.</text>
</comment>
<dbReference type="InterPro" id="IPR013747">
    <property type="entry name" value="ACP_syn_III_C"/>
</dbReference>
<feature type="active site" evidence="7">
    <location>
        <position position="357"/>
    </location>
</feature>
<dbReference type="EC" id="2.3.1.-" evidence="6"/>
<dbReference type="InterPro" id="IPR016039">
    <property type="entry name" value="Thiolase-like"/>
</dbReference>
<dbReference type="KEGG" id="qsa:O6P43_008054"/>
<protein>
    <recommendedName>
        <fullName evidence="6">3-ketoacyl-CoA synthase</fullName>
        <ecNumber evidence="6">2.3.1.-</ecNumber>
    </recommendedName>
</protein>
<comment type="catalytic activity">
    <reaction evidence="5">
        <text>a very-long-chain acyl-CoA + malonyl-CoA + H(+) = a very-long-chain 3-oxoacyl-CoA + CO2 + CoA</text>
        <dbReference type="Rhea" id="RHEA:32727"/>
        <dbReference type="ChEBI" id="CHEBI:15378"/>
        <dbReference type="ChEBI" id="CHEBI:16526"/>
        <dbReference type="ChEBI" id="CHEBI:57287"/>
        <dbReference type="ChEBI" id="CHEBI:57384"/>
        <dbReference type="ChEBI" id="CHEBI:90725"/>
        <dbReference type="ChEBI" id="CHEBI:90736"/>
        <dbReference type="EC" id="2.3.1.199"/>
    </reaction>
</comment>
<evidence type="ECO:0000313" key="11">
    <source>
        <dbReference type="EMBL" id="KAJ7969760.1"/>
    </source>
</evidence>
<feature type="domain" description="Beta-ketoacyl-[acyl-carrier-protein] synthase III C-terminal" evidence="10">
    <location>
        <begin position="356"/>
        <end position="436"/>
    </location>
</feature>
<feature type="active site" evidence="7">
    <location>
        <position position="190"/>
    </location>
</feature>
<evidence type="ECO:0000313" key="12">
    <source>
        <dbReference type="Proteomes" id="UP001163823"/>
    </source>
</evidence>
<dbReference type="InterPro" id="IPR012392">
    <property type="entry name" value="3-ktacl-CoA_syn"/>
</dbReference>
<feature type="transmembrane region" description="Helical" evidence="8">
    <location>
        <begin position="41"/>
        <end position="60"/>
    </location>
</feature>
<keyword evidence="8" id="KW-1133">Transmembrane helix</keyword>
<evidence type="ECO:0000256" key="2">
    <source>
        <dbReference type="ARBA" id="ARBA00005531"/>
    </source>
</evidence>
<dbReference type="AlphaFoldDB" id="A0AAD7M6W2"/>
<accession>A0AAD7M6W2</accession>
<evidence type="ECO:0000256" key="8">
    <source>
        <dbReference type="SAM" id="Phobius"/>
    </source>
</evidence>
<proteinExistence type="inferred from homology"/>
<reference evidence="11" key="1">
    <citation type="journal article" date="2023" name="Science">
        <title>Elucidation of the pathway for biosynthesis of saponin adjuvants from the soapbark tree.</title>
        <authorList>
            <person name="Reed J."/>
            <person name="Orme A."/>
            <person name="El-Demerdash A."/>
            <person name="Owen C."/>
            <person name="Martin L.B.B."/>
            <person name="Misra R.C."/>
            <person name="Kikuchi S."/>
            <person name="Rejzek M."/>
            <person name="Martin A.C."/>
            <person name="Harkess A."/>
            <person name="Leebens-Mack J."/>
            <person name="Louveau T."/>
            <person name="Stephenson M.J."/>
            <person name="Osbourn A."/>
        </authorList>
    </citation>
    <scope>NUCLEOTIDE SEQUENCE</scope>
    <source>
        <strain evidence="11">S10</strain>
    </source>
</reference>
<gene>
    <name evidence="11" type="ORF">O6P43_008054</name>
</gene>
<feature type="active site" evidence="7">
    <location>
        <position position="361"/>
    </location>
</feature>
<feature type="active site" evidence="7">
    <location>
        <position position="394"/>
    </location>
</feature>
<dbReference type="PANTHER" id="PTHR31561">
    <property type="entry name" value="3-KETOACYL-COA SYNTHASE"/>
    <property type="match status" value="1"/>
</dbReference>